<keyword evidence="2" id="KW-1185">Reference proteome</keyword>
<evidence type="ECO:0000313" key="2">
    <source>
        <dbReference type="Proteomes" id="UP000001312"/>
    </source>
</evidence>
<dbReference type="RefSeq" id="XP_001587783.1">
    <property type="nucleotide sequence ID" value="XM_001587733.1"/>
</dbReference>
<organism evidence="1 2">
    <name type="scientific">Sclerotinia sclerotiorum (strain ATCC 18683 / 1980 / Ss-1)</name>
    <name type="common">White mold</name>
    <name type="synonym">Whetzelinia sclerotiorum</name>
    <dbReference type="NCBI Taxonomy" id="665079"/>
    <lineage>
        <taxon>Eukaryota</taxon>
        <taxon>Fungi</taxon>
        <taxon>Dikarya</taxon>
        <taxon>Ascomycota</taxon>
        <taxon>Pezizomycotina</taxon>
        <taxon>Leotiomycetes</taxon>
        <taxon>Helotiales</taxon>
        <taxon>Sclerotiniaceae</taxon>
        <taxon>Sclerotinia</taxon>
    </lineage>
</organism>
<dbReference type="AlphaFoldDB" id="A7F0A6"/>
<gene>
    <name evidence="1" type="ORF">SS1G_11023</name>
</gene>
<sequence>MVSLVIWMRRLFPSKKELHFDSYHFSPYQKHKNKALQELDSLPEINNDIDTFEKALLRQ</sequence>
<dbReference type="EMBL" id="CH476637">
    <property type="protein sequence ID" value="EDN95148.1"/>
    <property type="molecule type" value="Genomic_DNA"/>
</dbReference>
<reference evidence="2" key="1">
    <citation type="journal article" date="2011" name="PLoS Genet.">
        <title>Genomic analysis of the necrotrophic fungal pathogens Sclerotinia sclerotiorum and Botrytis cinerea.</title>
        <authorList>
            <person name="Amselem J."/>
            <person name="Cuomo C.A."/>
            <person name="van Kan J.A."/>
            <person name="Viaud M."/>
            <person name="Benito E.P."/>
            <person name="Couloux A."/>
            <person name="Coutinho P.M."/>
            <person name="de Vries R.P."/>
            <person name="Dyer P.S."/>
            <person name="Fillinger S."/>
            <person name="Fournier E."/>
            <person name="Gout L."/>
            <person name="Hahn M."/>
            <person name="Kohn L."/>
            <person name="Lapalu N."/>
            <person name="Plummer K.M."/>
            <person name="Pradier J.M."/>
            <person name="Quevillon E."/>
            <person name="Sharon A."/>
            <person name="Simon A."/>
            <person name="ten Have A."/>
            <person name="Tudzynski B."/>
            <person name="Tudzynski P."/>
            <person name="Wincker P."/>
            <person name="Andrew M."/>
            <person name="Anthouard V."/>
            <person name="Beever R.E."/>
            <person name="Beffa R."/>
            <person name="Benoit I."/>
            <person name="Bouzid O."/>
            <person name="Brault B."/>
            <person name="Chen Z."/>
            <person name="Choquer M."/>
            <person name="Collemare J."/>
            <person name="Cotton P."/>
            <person name="Danchin E.G."/>
            <person name="Da Silva C."/>
            <person name="Gautier A."/>
            <person name="Giraud C."/>
            <person name="Giraud T."/>
            <person name="Gonzalez C."/>
            <person name="Grossetete S."/>
            <person name="Guldener U."/>
            <person name="Henrissat B."/>
            <person name="Howlett B.J."/>
            <person name="Kodira C."/>
            <person name="Kretschmer M."/>
            <person name="Lappartient A."/>
            <person name="Leroch M."/>
            <person name="Levis C."/>
            <person name="Mauceli E."/>
            <person name="Neuveglise C."/>
            <person name="Oeser B."/>
            <person name="Pearson M."/>
            <person name="Poulain J."/>
            <person name="Poussereau N."/>
            <person name="Quesneville H."/>
            <person name="Rascle C."/>
            <person name="Schumacher J."/>
            <person name="Segurens B."/>
            <person name="Sexton A."/>
            <person name="Silva E."/>
            <person name="Sirven C."/>
            <person name="Soanes D.M."/>
            <person name="Talbot N.J."/>
            <person name="Templeton M."/>
            <person name="Yandava C."/>
            <person name="Yarden O."/>
            <person name="Zeng Q."/>
            <person name="Rollins J.A."/>
            <person name="Lebrun M.H."/>
            <person name="Dickman M."/>
        </authorList>
    </citation>
    <scope>NUCLEOTIDE SEQUENCE [LARGE SCALE GENOMIC DNA]</scope>
    <source>
        <strain evidence="2">ATCC 18683 / 1980 / Ss-1</strain>
    </source>
</reference>
<name>A7F0A6_SCLS1</name>
<dbReference type="GeneID" id="5483925"/>
<proteinExistence type="predicted"/>
<dbReference type="KEGG" id="ssl:SS1G_11023"/>
<accession>A7F0A6</accession>
<dbReference type="InParanoid" id="A7F0A6"/>
<dbReference type="Proteomes" id="UP000001312">
    <property type="component" value="Unassembled WGS sequence"/>
</dbReference>
<protein>
    <submittedName>
        <fullName evidence="1">Uncharacterized protein</fullName>
    </submittedName>
</protein>
<evidence type="ECO:0000313" key="1">
    <source>
        <dbReference type="EMBL" id="EDN95148.1"/>
    </source>
</evidence>
<dbReference type="HOGENOM" id="CLU_2962282_0_0_1"/>